<dbReference type="EMBL" id="BART01021220">
    <property type="protein sequence ID" value="GAG97640.1"/>
    <property type="molecule type" value="Genomic_DNA"/>
</dbReference>
<feature type="non-terminal residue" evidence="1">
    <location>
        <position position="1"/>
    </location>
</feature>
<sequence length="78" mass="9229">TQKIEVEINSKTFSQVEKICKAVNHSINGFINNSLEREIHYIKQLIDEVDKDRDLLMNEFPETLNSLKKIFEQKNYSK</sequence>
<reference evidence="1" key="1">
    <citation type="journal article" date="2014" name="Front. Microbiol.">
        <title>High frequency of phylogenetically diverse reductive dehalogenase-homologous genes in deep subseafloor sedimentary metagenomes.</title>
        <authorList>
            <person name="Kawai M."/>
            <person name="Futagami T."/>
            <person name="Toyoda A."/>
            <person name="Takaki Y."/>
            <person name="Nishi S."/>
            <person name="Hori S."/>
            <person name="Arai W."/>
            <person name="Tsubouchi T."/>
            <person name="Morono Y."/>
            <person name="Uchiyama I."/>
            <person name="Ito T."/>
            <person name="Fujiyama A."/>
            <person name="Inagaki F."/>
            <person name="Takami H."/>
        </authorList>
    </citation>
    <scope>NUCLEOTIDE SEQUENCE</scope>
    <source>
        <strain evidence="1">Expedition CK06-06</strain>
    </source>
</reference>
<dbReference type="AlphaFoldDB" id="X1BRG6"/>
<name>X1BRG6_9ZZZZ</name>
<gene>
    <name evidence="1" type="ORF">S01H4_39223</name>
</gene>
<evidence type="ECO:0000313" key="1">
    <source>
        <dbReference type="EMBL" id="GAG97640.1"/>
    </source>
</evidence>
<proteinExistence type="predicted"/>
<organism evidence="1">
    <name type="scientific">marine sediment metagenome</name>
    <dbReference type="NCBI Taxonomy" id="412755"/>
    <lineage>
        <taxon>unclassified sequences</taxon>
        <taxon>metagenomes</taxon>
        <taxon>ecological metagenomes</taxon>
    </lineage>
</organism>
<accession>X1BRG6</accession>
<protein>
    <submittedName>
        <fullName evidence="1">Uncharacterized protein</fullName>
    </submittedName>
</protein>
<comment type="caution">
    <text evidence="1">The sequence shown here is derived from an EMBL/GenBank/DDBJ whole genome shotgun (WGS) entry which is preliminary data.</text>
</comment>